<dbReference type="CDD" id="cd07739">
    <property type="entry name" value="metallo-hydrolase-like_MBL-fold"/>
    <property type="match status" value="1"/>
</dbReference>
<sequence>MTTPASPDTTTELSYRTFISEPIPIGGMRLPDGTPMEWSPLSTTLITGRRDAVLVDPPFTRDQVRRVGEWIERSGRRLTHIYLTHAHGDHWFGAPALVDRFPGTVVHATEGTIARMPASAGATREQLWDKWFPGQIPDTPVIAAPVPADGFELEGHRLYGVEVGHSDTDDSTALHVPSMGLVVAGDIAYNGVHQYLAEGGNGGLDAWLRAIDTVAALHPRTVIAGHKDKSLADGPVVLDQTRQYLADARRLLDGNLTAREFFDAMLTLHPDRLNPGALWLSATILLGRPEK</sequence>
<dbReference type="SMART" id="SM00849">
    <property type="entry name" value="Lactamase_B"/>
    <property type="match status" value="1"/>
</dbReference>
<name>A0A291RL73_9NOCA</name>
<evidence type="ECO:0000313" key="2">
    <source>
        <dbReference type="EMBL" id="ATL68313.1"/>
    </source>
</evidence>
<keyword evidence="2" id="KW-0378">Hydrolase</keyword>
<dbReference type="EMBL" id="CP023778">
    <property type="protein sequence ID" value="ATL68313.1"/>
    <property type="molecule type" value="Genomic_DNA"/>
</dbReference>
<dbReference type="InterPro" id="IPR036866">
    <property type="entry name" value="RibonucZ/Hydroxyglut_hydro"/>
</dbReference>
<gene>
    <name evidence="2" type="ORF">CRH09_21140</name>
</gene>
<evidence type="ECO:0000259" key="1">
    <source>
        <dbReference type="SMART" id="SM00849"/>
    </source>
</evidence>
<dbReference type="Pfam" id="PF00753">
    <property type="entry name" value="Lactamase_B"/>
    <property type="match status" value="1"/>
</dbReference>
<accession>A0A291RL73</accession>
<dbReference type="Proteomes" id="UP000221961">
    <property type="component" value="Chromosome"/>
</dbReference>
<dbReference type="GeneID" id="88359859"/>
<dbReference type="KEGG" id="ntp:CRH09_21140"/>
<dbReference type="InterPro" id="IPR001279">
    <property type="entry name" value="Metallo-B-lactamas"/>
</dbReference>
<dbReference type="GO" id="GO:0016787">
    <property type="term" value="F:hydrolase activity"/>
    <property type="evidence" value="ECO:0007669"/>
    <property type="project" value="UniProtKB-KW"/>
</dbReference>
<organism evidence="2 3">
    <name type="scientific">Nocardia terpenica</name>
    <dbReference type="NCBI Taxonomy" id="455432"/>
    <lineage>
        <taxon>Bacteria</taxon>
        <taxon>Bacillati</taxon>
        <taxon>Actinomycetota</taxon>
        <taxon>Actinomycetes</taxon>
        <taxon>Mycobacteriales</taxon>
        <taxon>Nocardiaceae</taxon>
        <taxon>Nocardia</taxon>
    </lineage>
</organism>
<dbReference type="InterPro" id="IPR050855">
    <property type="entry name" value="NDM-1-like"/>
</dbReference>
<feature type="domain" description="Metallo-beta-lactamase" evidence="1">
    <location>
        <begin position="40"/>
        <end position="226"/>
    </location>
</feature>
<dbReference type="RefSeq" id="WP_098695412.1">
    <property type="nucleotide sequence ID" value="NZ_CP023778.1"/>
</dbReference>
<dbReference type="Gene3D" id="3.60.15.10">
    <property type="entry name" value="Ribonuclease Z/Hydroxyacylglutathione hydrolase-like"/>
    <property type="match status" value="1"/>
</dbReference>
<reference evidence="2 3" key="1">
    <citation type="submission" date="2017-10" db="EMBL/GenBank/DDBJ databases">
        <title>Comparative genomics between pathogenic Norcardia.</title>
        <authorList>
            <person name="Zeng L."/>
        </authorList>
    </citation>
    <scope>NUCLEOTIDE SEQUENCE [LARGE SCALE GENOMIC DNA]</scope>
    <source>
        <strain evidence="2 3">NC_YFY_NT001</strain>
    </source>
</reference>
<dbReference type="SUPFAM" id="SSF56281">
    <property type="entry name" value="Metallo-hydrolase/oxidoreductase"/>
    <property type="match status" value="1"/>
</dbReference>
<proteinExistence type="predicted"/>
<dbReference type="PANTHER" id="PTHR42951">
    <property type="entry name" value="METALLO-BETA-LACTAMASE DOMAIN-CONTAINING"/>
    <property type="match status" value="1"/>
</dbReference>
<evidence type="ECO:0000313" key="3">
    <source>
        <dbReference type="Proteomes" id="UP000221961"/>
    </source>
</evidence>
<dbReference type="AlphaFoldDB" id="A0A291RL73"/>
<protein>
    <submittedName>
        <fullName evidence="2">MBL fold metallo-hydrolase</fullName>
    </submittedName>
</protein>
<dbReference type="PANTHER" id="PTHR42951:SF14">
    <property type="entry name" value="METALLO-BETA-LACTAMASE SUPERFAMILY PROTEIN"/>
    <property type="match status" value="1"/>
</dbReference>